<reference evidence="13 14" key="1">
    <citation type="submission" date="2020-08" db="EMBL/GenBank/DDBJ databases">
        <title>A Genomic Blueprint of the Chicken Gut Microbiome.</title>
        <authorList>
            <person name="Gilroy R."/>
            <person name="Ravi A."/>
            <person name="Getino M."/>
            <person name="Pursley I."/>
            <person name="Horton D.L."/>
            <person name="Alikhan N.-F."/>
            <person name="Baker D."/>
            <person name="Gharbi K."/>
            <person name="Hall N."/>
            <person name="Watson M."/>
            <person name="Adriaenssens E.M."/>
            <person name="Foster-Nyarko E."/>
            <person name="Jarju S."/>
            <person name="Secka A."/>
            <person name="Antonio M."/>
            <person name="Oren A."/>
            <person name="Chaudhuri R."/>
            <person name="La Ragione R.M."/>
            <person name="Hildebrand F."/>
            <person name="Pallen M.J."/>
        </authorList>
    </citation>
    <scope>NUCLEOTIDE SEQUENCE [LARGE SCALE GENOMIC DNA]</scope>
    <source>
        <strain evidence="13 14">Sa5YUA1</strain>
    </source>
</reference>
<evidence type="ECO:0000256" key="3">
    <source>
        <dbReference type="ARBA" id="ARBA00012393"/>
    </source>
</evidence>
<dbReference type="EMBL" id="JACSQT010000004">
    <property type="protein sequence ID" value="MBD7937478.1"/>
    <property type="molecule type" value="Genomic_DNA"/>
</dbReference>
<keyword evidence="9" id="KW-0274">FAD</keyword>
<evidence type="ECO:0000256" key="11">
    <source>
        <dbReference type="ARBA" id="ARBA00049494"/>
    </source>
</evidence>
<evidence type="ECO:0000256" key="4">
    <source>
        <dbReference type="ARBA" id="ARBA00022630"/>
    </source>
</evidence>
<evidence type="ECO:0000256" key="5">
    <source>
        <dbReference type="ARBA" id="ARBA00022643"/>
    </source>
</evidence>
<evidence type="ECO:0000256" key="2">
    <source>
        <dbReference type="ARBA" id="ARBA00010214"/>
    </source>
</evidence>
<comment type="caution">
    <text evidence="13">The sequence shown here is derived from an EMBL/GenBank/DDBJ whole genome shotgun (WGS) entry which is preliminary data.</text>
</comment>
<dbReference type="EC" id="2.7.7.2" evidence="3"/>
<comment type="catalytic activity">
    <reaction evidence="11">
        <text>FMN + ATP + H(+) = FAD + diphosphate</text>
        <dbReference type="Rhea" id="RHEA:17237"/>
        <dbReference type="ChEBI" id="CHEBI:15378"/>
        <dbReference type="ChEBI" id="CHEBI:30616"/>
        <dbReference type="ChEBI" id="CHEBI:33019"/>
        <dbReference type="ChEBI" id="CHEBI:57692"/>
        <dbReference type="ChEBI" id="CHEBI:58210"/>
        <dbReference type="EC" id="2.7.7.2"/>
    </reaction>
</comment>
<protein>
    <recommendedName>
        <fullName evidence="3">FAD synthase</fullName>
        <ecNumber evidence="3">2.7.7.2</ecNumber>
    </recommendedName>
</protein>
<evidence type="ECO:0000256" key="10">
    <source>
        <dbReference type="ARBA" id="ARBA00022840"/>
    </source>
</evidence>
<proteinExistence type="inferred from homology"/>
<keyword evidence="8" id="KW-0547">Nucleotide-binding</keyword>
<dbReference type="Gene3D" id="3.40.50.620">
    <property type="entry name" value="HUPs"/>
    <property type="match status" value="1"/>
</dbReference>
<dbReference type="PANTHER" id="PTHR22749">
    <property type="entry name" value="RIBOFLAVIN KINASE/FMN ADENYLYLTRANSFERASE"/>
    <property type="match status" value="1"/>
</dbReference>
<dbReference type="Proteomes" id="UP000657931">
    <property type="component" value="Unassembled WGS sequence"/>
</dbReference>
<evidence type="ECO:0000313" key="13">
    <source>
        <dbReference type="EMBL" id="MBD7937478.1"/>
    </source>
</evidence>
<name>A0ABR8QPR5_9BACI</name>
<dbReference type="PANTHER" id="PTHR22749:SF6">
    <property type="entry name" value="RIBOFLAVIN KINASE"/>
    <property type="match status" value="1"/>
</dbReference>
<evidence type="ECO:0000313" key="14">
    <source>
        <dbReference type="Proteomes" id="UP000657931"/>
    </source>
</evidence>
<keyword evidence="14" id="KW-1185">Reference proteome</keyword>
<evidence type="ECO:0000256" key="9">
    <source>
        <dbReference type="ARBA" id="ARBA00022827"/>
    </source>
</evidence>
<gene>
    <name evidence="13" type="ORF">H9655_10620</name>
</gene>
<evidence type="ECO:0000256" key="8">
    <source>
        <dbReference type="ARBA" id="ARBA00022741"/>
    </source>
</evidence>
<organism evidence="13 14">
    <name type="scientific">Cytobacillus stercorigallinarum</name>
    <dbReference type="NCBI Taxonomy" id="2762240"/>
    <lineage>
        <taxon>Bacteria</taxon>
        <taxon>Bacillati</taxon>
        <taxon>Bacillota</taxon>
        <taxon>Bacilli</taxon>
        <taxon>Bacillales</taxon>
        <taxon>Bacillaceae</taxon>
        <taxon>Cytobacillus</taxon>
    </lineage>
</organism>
<evidence type="ECO:0000256" key="7">
    <source>
        <dbReference type="ARBA" id="ARBA00022695"/>
    </source>
</evidence>
<evidence type="ECO:0000259" key="12">
    <source>
        <dbReference type="Pfam" id="PF06574"/>
    </source>
</evidence>
<dbReference type="InterPro" id="IPR015864">
    <property type="entry name" value="FAD_synthase"/>
</dbReference>
<keyword evidence="10" id="KW-0067">ATP-binding</keyword>
<sequence>MKTIVLNEEERQGVLAKNAEPCVMALGFFDGLHIGHQEVIRQAKVEANKRNLPLAIMSFFPHPKTVLMKQSDFPYLMPLEEKKKSMSSLGVDLFYVVPFNQAFASLTPEAFVKQYLLTLGVKHAVAGFDFHYGNKGVGHMDRLAADSGNLITTTSVSKLSRNGLKISSSYIRSCLQQGEVDLASALLGRPYQVELQRKGSTYWVKPYYTLPALGEYEVNCQGDKGMHTVKVLSKEEVEWQSGKTLPKELSIHWLKKIEAKEQIS</sequence>
<dbReference type="InterPro" id="IPR014729">
    <property type="entry name" value="Rossmann-like_a/b/a_fold"/>
</dbReference>
<evidence type="ECO:0000256" key="6">
    <source>
        <dbReference type="ARBA" id="ARBA00022679"/>
    </source>
</evidence>
<keyword evidence="4" id="KW-0285">Flavoprotein</keyword>
<accession>A0ABR8QPR5</accession>
<dbReference type="InterPro" id="IPR023468">
    <property type="entry name" value="Riboflavin_kinase"/>
</dbReference>
<keyword evidence="5" id="KW-0288">FMN</keyword>
<evidence type="ECO:0000256" key="1">
    <source>
        <dbReference type="ARBA" id="ARBA00004726"/>
    </source>
</evidence>
<keyword evidence="7" id="KW-0548">Nucleotidyltransferase</keyword>
<dbReference type="SUPFAM" id="SSF52374">
    <property type="entry name" value="Nucleotidylyl transferase"/>
    <property type="match status" value="1"/>
</dbReference>
<dbReference type="Pfam" id="PF06574">
    <property type="entry name" value="FAD_syn"/>
    <property type="match status" value="1"/>
</dbReference>
<comment type="similarity">
    <text evidence="2">Belongs to the RibF family.</text>
</comment>
<comment type="pathway">
    <text evidence="1">Cofactor biosynthesis; FAD biosynthesis; FAD from FMN: step 1/1.</text>
</comment>
<dbReference type="CDD" id="cd02064">
    <property type="entry name" value="FAD_synthetase_N"/>
    <property type="match status" value="1"/>
</dbReference>
<feature type="domain" description="FAD synthetase" evidence="12">
    <location>
        <begin position="17"/>
        <end position="169"/>
    </location>
</feature>
<dbReference type="RefSeq" id="WP_191813743.1">
    <property type="nucleotide sequence ID" value="NZ_JACSQT010000004.1"/>
</dbReference>
<keyword evidence="6" id="KW-0808">Transferase</keyword>